<evidence type="ECO:0000256" key="2">
    <source>
        <dbReference type="SAM" id="SignalP"/>
    </source>
</evidence>
<organism evidence="3 4">
    <name type="scientific">Pricia mediterranea</name>
    <dbReference type="NCBI Taxonomy" id="3076079"/>
    <lineage>
        <taxon>Bacteria</taxon>
        <taxon>Pseudomonadati</taxon>
        <taxon>Bacteroidota</taxon>
        <taxon>Flavobacteriia</taxon>
        <taxon>Flavobacteriales</taxon>
        <taxon>Flavobacteriaceae</taxon>
        <taxon>Pricia</taxon>
    </lineage>
</organism>
<dbReference type="Proteomes" id="UP001250656">
    <property type="component" value="Unassembled WGS sequence"/>
</dbReference>
<sequence>MKKSIYLFLVLFALTSSVTVLNSCREKTTSEKVEDSLDEAGDDVEDAVDDTGDAIEDAVDDN</sequence>
<proteinExistence type="predicted"/>
<gene>
    <name evidence="3" type="ORF">RQM65_03815</name>
</gene>
<feature type="signal peptide" evidence="2">
    <location>
        <begin position="1"/>
        <end position="22"/>
    </location>
</feature>
<evidence type="ECO:0000256" key="1">
    <source>
        <dbReference type="SAM" id="MobiDB-lite"/>
    </source>
</evidence>
<feature type="compositionally biased region" description="Acidic residues" evidence="1">
    <location>
        <begin position="36"/>
        <end position="48"/>
    </location>
</feature>
<feature type="region of interest" description="Disordered" evidence="1">
    <location>
        <begin position="29"/>
        <end position="48"/>
    </location>
</feature>
<dbReference type="RefSeq" id="WP_314012869.1">
    <property type="nucleotide sequence ID" value="NZ_JAVTTP010000001.1"/>
</dbReference>
<evidence type="ECO:0000313" key="4">
    <source>
        <dbReference type="Proteomes" id="UP001250656"/>
    </source>
</evidence>
<feature type="chain" id="PRO_5047455047" evidence="2">
    <location>
        <begin position="23"/>
        <end position="62"/>
    </location>
</feature>
<protein>
    <submittedName>
        <fullName evidence="3">Uncharacterized protein</fullName>
    </submittedName>
</protein>
<keyword evidence="2" id="KW-0732">Signal</keyword>
<dbReference type="EMBL" id="JAVTTP010000001">
    <property type="protein sequence ID" value="MDT7827791.1"/>
    <property type="molecule type" value="Genomic_DNA"/>
</dbReference>
<name>A0ABU3L3B1_9FLAO</name>
<reference evidence="3 4" key="1">
    <citation type="submission" date="2023-09" db="EMBL/GenBank/DDBJ databases">
        <title>Novel taxa isolated from Blanes Bay.</title>
        <authorList>
            <person name="Rey-Velasco X."/>
            <person name="Lucena T."/>
        </authorList>
    </citation>
    <scope>NUCLEOTIDE SEQUENCE [LARGE SCALE GENOMIC DNA]</scope>
    <source>
        <strain evidence="3 4">S334</strain>
    </source>
</reference>
<comment type="caution">
    <text evidence="3">The sequence shown here is derived from an EMBL/GenBank/DDBJ whole genome shotgun (WGS) entry which is preliminary data.</text>
</comment>
<keyword evidence="4" id="KW-1185">Reference proteome</keyword>
<evidence type="ECO:0000313" key="3">
    <source>
        <dbReference type="EMBL" id="MDT7827791.1"/>
    </source>
</evidence>
<accession>A0ABU3L3B1</accession>